<feature type="transmembrane region" description="Helical" evidence="1">
    <location>
        <begin position="54"/>
        <end position="76"/>
    </location>
</feature>
<keyword evidence="1" id="KW-0472">Membrane</keyword>
<gene>
    <name evidence="2" type="ordered locus">BamMC406_6541</name>
</gene>
<evidence type="ECO:0000256" key="1">
    <source>
        <dbReference type="SAM" id="Phobius"/>
    </source>
</evidence>
<dbReference type="HOGENOM" id="CLU_2582863_0_0_4"/>
<dbReference type="OrthoDB" id="9022401at2"/>
<keyword evidence="2" id="KW-0614">Plasmid</keyword>
<dbReference type="EMBL" id="CP001028">
    <property type="protein sequence ID" value="ACB68966.1"/>
    <property type="molecule type" value="Genomic_DNA"/>
</dbReference>
<dbReference type="AlphaFoldDB" id="B1Z689"/>
<evidence type="ECO:0000313" key="3">
    <source>
        <dbReference type="Proteomes" id="UP000001680"/>
    </source>
</evidence>
<accession>B1Z689</accession>
<organism evidence="2 3">
    <name type="scientific">Burkholderia ambifaria (strain MC40-6)</name>
    <dbReference type="NCBI Taxonomy" id="398577"/>
    <lineage>
        <taxon>Bacteria</taxon>
        <taxon>Pseudomonadati</taxon>
        <taxon>Pseudomonadota</taxon>
        <taxon>Betaproteobacteria</taxon>
        <taxon>Burkholderiales</taxon>
        <taxon>Burkholderiaceae</taxon>
        <taxon>Burkholderia</taxon>
        <taxon>Burkholderia cepacia complex</taxon>
    </lineage>
</organism>
<proteinExistence type="predicted"/>
<reference evidence="3" key="1">
    <citation type="submission" date="2008-04" db="EMBL/GenBank/DDBJ databases">
        <title>Complete sequence of plasmid 1 of Burkholderia ambifaria MC40-6.</title>
        <authorList>
            <person name="Copeland A."/>
            <person name="Lucas S."/>
            <person name="Lapidus A."/>
            <person name="Glavina del Rio T."/>
            <person name="Dalin E."/>
            <person name="Tice H."/>
            <person name="Pitluck S."/>
            <person name="Chain P."/>
            <person name="Malfatti S."/>
            <person name="Shin M."/>
            <person name="Vergez L."/>
            <person name="Lang D."/>
            <person name="Schmutz J."/>
            <person name="Larimer F."/>
            <person name="Land M."/>
            <person name="Hauser L."/>
            <person name="Kyrpides N."/>
            <person name="Lykidis A."/>
            <person name="Ramette A."/>
            <person name="Konstantinidis K."/>
            <person name="Tiedje J."/>
            <person name="Richardson P."/>
        </authorList>
    </citation>
    <scope>NUCLEOTIDE SEQUENCE [LARGE SCALE GENOMIC DNA]</scope>
    <source>
        <strain evidence="3">MC40-6</strain>
        <plasmid evidence="3">Plasmid pBMC401</plasmid>
    </source>
</reference>
<protein>
    <submittedName>
        <fullName evidence="2">Uncharacterized protein</fullName>
    </submittedName>
</protein>
<dbReference type="Proteomes" id="UP000001680">
    <property type="component" value="Plasmid pBMC401"/>
</dbReference>
<dbReference type="RefSeq" id="WP_012367201.1">
    <property type="nucleotide sequence ID" value="NC_010553.1"/>
</dbReference>
<feature type="transmembrane region" description="Helical" evidence="1">
    <location>
        <begin position="21"/>
        <end position="42"/>
    </location>
</feature>
<keyword evidence="1" id="KW-1133">Transmembrane helix</keyword>
<sequence>MNNKVIAIATEAHQLYKRLPFLVRRIILAYAFAFVWFFGIFLHARHFGSLAEPFLIGGAIGAVWASGAYKLFLLVLRIVL</sequence>
<evidence type="ECO:0000313" key="2">
    <source>
        <dbReference type="EMBL" id="ACB68966.1"/>
    </source>
</evidence>
<geneLocation type="plasmid" evidence="2 3">
    <name>pBMC401</name>
</geneLocation>
<keyword evidence="1" id="KW-0812">Transmembrane</keyword>
<dbReference type="KEGG" id="bac:BamMC406_6541"/>
<name>B1Z689_BURA4</name>